<dbReference type="OrthoDB" id="2365435at2"/>
<dbReference type="InterPro" id="IPR004869">
    <property type="entry name" value="MMPL_dom"/>
</dbReference>
<dbReference type="Proteomes" id="UP000317982">
    <property type="component" value="Unassembled WGS sequence"/>
</dbReference>
<proteinExistence type="inferred from homology"/>
<dbReference type="Gene3D" id="1.20.1640.10">
    <property type="entry name" value="Multidrug efflux transporter AcrB transmembrane domain"/>
    <property type="match status" value="2"/>
</dbReference>
<feature type="transmembrane region" description="Helical" evidence="7">
    <location>
        <begin position="221"/>
        <end position="244"/>
    </location>
</feature>
<dbReference type="PANTHER" id="PTHR33406:SF6">
    <property type="entry name" value="MEMBRANE PROTEIN YDGH-RELATED"/>
    <property type="match status" value="1"/>
</dbReference>
<reference evidence="9 10" key="1">
    <citation type="submission" date="2019-07" db="EMBL/GenBank/DDBJ databases">
        <title>Cryptosporangium phraense sp. nov., isolated from plant litter.</title>
        <authorList>
            <person name="Suriyachadkun C."/>
        </authorList>
    </citation>
    <scope>NUCLEOTIDE SEQUENCE [LARGE SCALE GENOMIC DNA]</scope>
    <source>
        <strain evidence="9 10">A-T 5661</strain>
    </source>
</reference>
<keyword evidence="3" id="KW-1003">Cell membrane</keyword>
<gene>
    <name evidence="9" type="ORF">FL583_39635</name>
</gene>
<evidence type="ECO:0000256" key="6">
    <source>
        <dbReference type="ARBA" id="ARBA00023136"/>
    </source>
</evidence>
<dbReference type="Pfam" id="PF03176">
    <property type="entry name" value="MMPL"/>
    <property type="match status" value="2"/>
</dbReference>
<feature type="transmembrane region" description="Helical" evidence="7">
    <location>
        <begin position="596"/>
        <end position="623"/>
    </location>
</feature>
<keyword evidence="4 7" id="KW-0812">Transmembrane</keyword>
<dbReference type="SUPFAM" id="SSF82866">
    <property type="entry name" value="Multidrug efflux transporter AcrB transmembrane domain"/>
    <property type="match status" value="2"/>
</dbReference>
<feature type="transmembrane region" description="Helical" evidence="7">
    <location>
        <begin position="629"/>
        <end position="656"/>
    </location>
</feature>
<feature type="transmembrane region" description="Helical" evidence="7">
    <location>
        <begin position="162"/>
        <end position="180"/>
    </location>
</feature>
<feature type="domain" description="SSD" evidence="8">
    <location>
        <begin position="214"/>
        <end position="319"/>
    </location>
</feature>
<sequence>MTDLVTGRRSAWLLLLLAILLSGAIVALGGSAETSNEPTASLPSSAESAKVAELQKRLPSGQTNPALILYTRDGEPLTNADRAKIAADAQAMRAGSPPIYSPERTAALLAVPLPADLDNDVVIDRVEKLRQQARADQPDGLTAQVTGGAGFRADIASSFSGANVKLLTVTALVVAALLLITYRSPVLWLVPLAVVGAADVVAGSVIALVSRATGLHVDPSTTGIVDVLVFGAGTDYALLLIARYREELRRTDDRRAAMRRALRSGGGAIAASAVTVTLSLLTLALAVLENDRAIGLAGAIGIVVAATFGLVVLPAALVVCGRGLFWPFVPRPGDPDKSRTGAWAKVAHGVARRPVAVVALSVVLLGVLSAGVVDARLGLSQTEQFRVQAESVDGLEALSRYYPAGATDPVAILTEPAKAAEVTELVRTTPGVASVRPGEANGPVTEIDVVLDAAPATAESYDAIRALRDRVGPTGALVGGSVATELDTREAAIRDLKVIVPLVLGVVLIVLVVLLHGAIVAPLLLMLTVVATFFAALGASVFLFVHVLGYPALDTVVPLLAFLFLVALGVDYNIFLVTRAREEALRAGTREGITTAVAVTGGVITSAGVLLAAVFAVLGVLPLITLTEIGVIVGIGVLLDTLLVRTVLVPALVVLLDRRFWWPSGLSRPASSAEVGDV</sequence>
<evidence type="ECO:0000259" key="8">
    <source>
        <dbReference type="PROSITE" id="PS50156"/>
    </source>
</evidence>
<evidence type="ECO:0000256" key="7">
    <source>
        <dbReference type="SAM" id="Phobius"/>
    </source>
</evidence>
<keyword evidence="6 7" id="KW-0472">Membrane</keyword>
<dbReference type="AlphaFoldDB" id="A0A545ADX4"/>
<dbReference type="RefSeq" id="WP_142710076.1">
    <property type="nucleotide sequence ID" value="NZ_VIRS01000071.1"/>
</dbReference>
<keyword evidence="5 7" id="KW-1133">Transmembrane helix</keyword>
<dbReference type="InterPro" id="IPR050545">
    <property type="entry name" value="Mycobact_MmpL"/>
</dbReference>
<protein>
    <submittedName>
        <fullName evidence="9">MMPL family transporter</fullName>
    </submittedName>
</protein>
<comment type="caution">
    <text evidence="9">The sequence shown here is derived from an EMBL/GenBank/DDBJ whole genome shotgun (WGS) entry which is preliminary data.</text>
</comment>
<feature type="transmembrane region" description="Helical" evidence="7">
    <location>
        <begin position="523"/>
        <end position="549"/>
    </location>
</feature>
<organism evidence="9 10">
    <name type="scientific">Cryptosporangium phraense</name>
    <dbReference type="NCBI Taxonomy" id="2593070"/>
    <lineage>
        <taxon>Bacteria</taxon>
        <taxon>Bacillati</taxon>
        <taxon>Actinomycetota</taxon>
        <taxon>Actinomycetes</taxon>
        <taxon>Cryptosporangiales</taxon>
        <taxon>Cryptosporangiaceae</taxon>
        <taxon>Cryptosporangium</taxon>
    </lineage>
</organism>
<accession>A0A545ADX4</accession>
<feature type="transmembrane region" description="Helical" evidence="7">
    <location>
        <begin position="187"/>
        <end position="209"/>
    </location>
</feature>
<feature type="transmembrane region" description="Helical" evidence="7">
    <location>
        <begin position="294"/>
        <end position="321"/>
    </location>
</feature>
<evidence type="ECO:0000256" key="4">
    <source>
        <dbReference type="ARBA" id="ARBA00022692"/>
    </source>
</evidence>
<evidence type="ECO:0000313" key="10">
    <source>
        <dbReference type="Proteomes" id="UP000317982"/>
    </source>
</evidence>
<evidence type="ECO:0000313" key="9">
    <source>
        <dbReference type="EMBL" id="TQS39522.1"/>
    </source>
</evidence>
<evidence type="ECO:0000256" key="3">
    <source>
        <dbReference type="ARBA" id="ARBA00022475"/>
    </source>
</evidence>
<name>A0A545ADX4_9ACTN</name>
<feature type="transmembrane region" description="Helical" evidence="7">
    <location>
        <begin position="265"/>
        <end position="288"/>
    </location>
</feature>
<evidence type="ECO:0000256" key="1">
    <source>
        <dbReference type="ARBA" id="ARBA00004651"/>
    </source>
</evidence>
<feature type="transmembrane region" description="Helical" evidence="7">
    <location>
        <begin position="555"/>
        <end position="575"/>
    </location>
</feature>
<dbReference type="GO" id="GO:0005886">
    <property type="term" value="C:plasma membrane"/>
    <property type="evidence" value="ECO:0007669"/>
    <property type="project" value="UniProtKB-SubCell"/>
</dbReference>
<dbReference type="InParanoid" id="A0A545ADX4"/>
<dbReference type="PANTHER" id="PTHR33406">
    <property type="entry name" value="MEMBRANE PROTEIN MJ1562-RELATED"/>
    <property type="match status" value="1"/>
</dbReference>
<comment type="similarity">
    <text evidence="2">Belongs to the resistance-nodulation-cell division (RND) (TC 2.A.6) family. MmpL subfamily.</text>
</comment>
<keyword evidence="10" id="KW-1185">Reference proteome</keyword>
<comment type="subcellular location">
    <subcellularLocation>
        <location evidence="1">Cell membrane</location>
        <topology evidence="1">Multi-pass membrane protein</topology>
    </subcellularLocation>
</comment>
<dbReference type="PROSITE" id="PS50156">
    <property type="entry name" value="SSD"/>
    <property type="match status" value="2"/>
</dbReference>
<feature type="domain" description="SSD" evidence="8">
    <location>
        <begin position="526"/>
        <end position="654"/>
    </location>
</feature>
<dbReference type="EMBL" id="VIRS01000071">
    <property type="protein sequence ID" value="TQS39522.1"/>
    <property type="molecule type" value="Genomic_DNA"/>
</dbReference>
<evidence type="ECO:0000256" key="2">
    <source>
        <dbReference type="ARBA" id="ARBA00010157"/>
    </source>
</evidence>
<feature type="transmembrane region" description="Helical" evidence="7">
    <location>
        <begin position="355"/>
        <end position="373"/>
    </location>
</feature>
<evidence type="ECO:0000256" key="5">
    <source>
        <dbReference type="ARBA" id="ARBA00022989"/>
    </source>
</evidence>
<feature type="transmembrane region" description="Helical" evidence="7">
    <location>
        <begin position="498"/>
        <end position="516"/>
    </location>
</feature>
<dbReference type="InterPro" id="IPR000731">
    <property type="entry name" value="SSD"/>
</dbReference>